<sequence>MSPNQIHSGSGTTAFYDTGRNTRRLFNYQMNLKTQAKDIKMKSLNWFYSLGMSYRPLGGNADFNNYLKYLFNVNDDYTDLLMQYLRF</sequence>
<comment type="caution">
    <text evidence="1">The sequence shown here is derived from an EMBL/GenBank/DDBJ whole genome shotgun (WGS) entry which is preliminary data.</text>
</comment>
<name>A0A0F9JM01_9ZZZZ</name>
<organism evidence="1">
    <name type="scientific">marine sediment metagenome</name>
    <dbReference type="NCBI Taxonomy" id="412755"/>
    <lineage>
        <taxon>unclassified sequences</taxon>
        <taxon>metagenomes</taxon>
        <taxon>ecological metagenomes</taxon>
    </lineage>
</organism>
<gene>
    <name evidence="1" type="ORF">LCGC14_1808940</name>
</gene>
<accession>A0A0F9JM01</accession>
<reference evidence="1" key="1">
    <citation type="journal article" date="2015" name="Nature">
        <title>Complex archaea that bridge the gap between prokaryotes and eukaryotes.</title>
        <authorList>
            <person name="Spang A."/>
            <person name="Saw J.H."/>
            <person name="Jorgensen S.L."/>
            <person name="Zaremba-Niedzwiedzka K."/>
            <person name="Martijn J."/>
            <person name="Lind A.E."/>
            <person name="van Eijk R."/>
            <person name="Schleper C."/>
            <person name="Guy L."/>
            <person name="Ettema T.J."/>
        </authorList>
    </citation>
    <scope>NUCLEOTIDE SEQUENCE</scope>
</reference>
<dbReference type="AlphaFoldDB" id="A0A0F9JM01"/>
<dbReference type="EMBL" id="LAZR01017538">
    <property type="protein sequence ID" value="KKL99987.1"/>
    <property type="molecule type" value="Genomic_DNA"/>
</dbReference>
<proteinExistence type="predicted"/>
<protein>
    <submittedName>
        <fullName evidence="1">Uncharacterized protein</fullName>
    </submittedName>
</protein>
<evidence type="ECO:0000313" key="1">
    <source>
        <dbReference type="EMBL" id="KKL99987.1"/>
    </source>
</evidence>